<accession>A0AAD3DGV1</accession>
<name>A0AAD3DGV1_9CHLO</name>
<proteinExistence type="predicted"/>
<feature type="region of interest" description="Disordered" evidence="1">
    <location>
        <begin position="247"/>
        <end position="268"/>
    </location>
</feature>
<feature type="compositionally biased region" description="Basic and acidic residues" evidence="1">
    <location>
        <begin position="530"/>
        <end position="541"/>
    </location>
</feature>
<feature type="region of interest" description="Disordered" evidence="1">
    <location>
        <begin position="530"/>
        <end position="707"/>
    </location>
</feature>
<evidence type="ECO:0000313" key="2">
    <source>
        <dbReference type="EMBL" id="GFR41579.1"/>
    </source>
</evidence>
<dbReference type="PANTHER" id="PTHR36015:SF6">
    <property type="entry name" value="HOLLIDAY JUNCTION RESOLVASE MOC1, CHLOROPLASTIC-RELATED"/>
    <property type="match status" value="1"/>
</dbReference>
<reference evidence="2 3" key="1">
    <citation type="journal article" date="2021" name="Sci. Rep.">
        <title>Genome sequencing of the multicellular alga Astrephomene provides insights into convergent evolution of germ-soma differentiation.</title>
        <authorList>
            <person name="Yamashita S."/>
            <person name="Yamamoto K."/>
            <person name="Matsuzaki R."/>
            <person name="Suzuki S."/>
            <person name="Yamaguchi H."/>
            <person name="Hirooka S."/>
            <person name="Minakuchi Y."/>
            <person name="Miyagishima S."/>
            <person name="Kawachi M."/>
            <person name="Toyoda A."/>
            <person name="Nozaki H."/>
        </authorList>
    </citation>
    <scope>NUCLEOTIDE SEQUENCE [LARGE SCALE GENOMIC DNA]</scope>
    <source>
        <strain evidence="2 3">NIES-4017</strain>
    </source>
</reference>
<feature type="compositionally biased region" description="Low complexity" evidence="1">
    <location>
        <begin position="619"/>
        <end position="632"/>
    </location>
</feature>
<dbReference type="EMBL" id="BMAR01000002">
    <property type="protein sequence ID" value="GFR41579.1"/>
    <property type="molecule type" value="Genomic_DNA"/>
</dbReference>
<feature type="compositionally biased region" description="Low complexity" evidence="1">
    <location>
        <begin position="656"/>
        <end position="671"/>
    </location>
</feature>
<dbReference type="PANTHER" id="PTHR36015">
    <property type="entry name" value="HOLLIDAY JUNCTION RESOLVASE MOC1, CHLOROPLASTIC-RELATED"/>
    <property type="match status" value="1"/>
</dbReference>
<dbReference type="Proteomes" id="UP001054857">
    <property type="component" value="Unassembled WGS sequence"/>
</dbReference>
<evidence type="ECO:0000313" key="3">
    <source>
        <dbReference type="Proteomes" id="UP001054857"/>
    </source>
</evidence>
<comment type="caution">
    <text evidence="2">The sequence shown here is derived from an EMBL/GenBank/DDBJ whole genome shotgun (WGS) entry which is preliminary data.</text>
</comment>
<evidence type="ECO:0000256" key="1">
    <source>
        <dbReference type="SAM" id="MobiDB-lite"/>
    </source>
</evidence>
<dbReference type="InterPro" id="IPR045290">
    <property type="entry name" value="MOC1-like"/>
</dbReference>
<sequence>MLLVIRAMQQAVKWRWISPRGLVAFVASPSSRQPECCKLTASKQPRSAPRVAVYSTTVDVAVFDRPTTHASSKRPKAYKLHDATCGNVDGRSEGLAAAASLLPTNQLNQTSNLNIKTSSYNANTNVRMPLLRTPPSAEAVRRVTAAAAATNNSSAYGVTSTFGYPSAIADTTTTAASGTFAAVATATITTAATVAEVPPALLPTRHIIAAVDPDLKGAIAVLYWDEEAGDSSNAFYPITAPPVAVPASASAAPEADQGLGEAQEEDELDNQDLPLDADQEAIVGGHDGDDEGTGPQLWLPAPPPPPADRSRWKVHVWDMPISAAERQKRTASGQVSRRRLVHVAGARAVLARALSCALPPLGEARRVALYGYVEVPPILPGDGNLAVYASLWSTGVWLGLMAGMGFTVGSTPVRRWKTDMGLFGARSKDASLLLARSLFPEQEAILRHKKNHGRADALLIAAWALGAGLPRSLANTLRRNGWTLDELMSRHPEVAGLEWGMPRPPAPTDAYGNLLTPEQDMMDEIEAAEAKVDRKAQERSSKTTTTARRRKKATADDSSNEKGSGSSEQAAAGGEQELAPPLRRKGKTKKAAAAVAAAEEGEGPGKRRTEEEGERDGETQAAVAHETAAVGEEGVGGVQKEEKKRSRGRPRREAGAKAAAAAVGGTDSAVVVDREGKEEEGAVTGAGEVEKGSRRRGRKKKQQGGEE</sequence>
<feature type="compositionally biased region" description="Low complexity" evidence="1">
    <location>
        <begin position="563"/>
        <end position="577"/>
    </location>
</feature>
<dbReference type="GO" id="GO:0008821">
    <property type="term" value="F:crossover junction DNA endonuclease activity"/>
    <property type="evidence" value="ECO:0007669"/>
    <property type="project" value="InterPro"/>
</dbReference>
<feature type="compositionally biased region" description="Basic residues" evidence="1">
    <location>
        <begin position="693"/>
        <end position="707"/>
    </location>
</feature>
<keyword evidence="3" id="KW-1185">Reference proteome</keyword>
<protein>
    <submittedName>
        <fullName evidence="2">Uncharacterized protein</fullName>
    </submittedName>
</protein>
<dbReference type="AlphaFoldDB" id="A0AAD3DGV1"/>
<organism evidence="2 3">
    <name type="scientific">Astrephomene gubernaculifera</name>
    <dbReference type="NCBI Taxonomy" id="47775"/>
    <lineage>
        <taxon>Eukaryota</taxon>
        <taxon>Viridiplantae</taxon>
        <taxon>Chlorophyta</taxon>
        <taxon>core chlorophytes</taxon>
        <taxon>Chlorophyceae</taxon>
        <taxon>CS clade</taxon>
        <taxon>Chlamydomonadales</taxon>
        <taxon>Astrephomenaceae</taxon>
        <taxon>Astrephomene</taxon>
    </lineage>
</organism>
<gene>
    <name evidence="2" type="ORF">Agub_g2300</name>
</gene>